<feature type="region of interest" description="Disordered" evidence="1">
    <location>
        <begin position="1"/>
        <end position="37"/>
    </location>
</feature>
<reference evidence="2 3" key="1">
    <citation type="submission" date="2020-08" db="EMBL/GenBank/DDBJ databases">
        <title>Plant Genome Project.</title>
        <authorList>
            <person name="Zhang R.-G."/>
        </authorList>
    </citation>
    <scope>NUCLEOTIDE SEQUENCE [LARGE SCALE GENOMIC DNA]</scope>
    <source>
        <tissue evidence="2">Rhizome</tissue>
    </source>
</reference>
<organism evidence="2 3">
    <name type="scientific">Zingiber officinale</name>
    <name type="common">Ginger</name>
    <name type="synonym">Amomum zingiber</name>
    <dbReference type="NCBI Taxonomy" id="94328"/>
    <lineage>
        <taxon>Eukaryota</taxon>
        <taxon>Viridiplantae</taxon>
        <taxon>Streptophyta</taxon>
        <taxon>Embryophyta</taxon>
        <taxon>Tracheophyta</taxon>
        <taxon>Spermatophyta</taxon>
        <taxon>Magnoliopsida</taxon>
        <taxon>Liliopsida</taxon>
        <taxon>Zingiberales</taxon>
        <taxon>Zingiberaceae</taxon>
        <taxon>Zingiber</taxon>
    </lineage>
</organism>
<protein>
    <recommendedName>
        <fullName evidence="4">Nodulin-related protein 1</fullName>
    </recommendedName>
</protein>
<dbReference type="Proteomes" id="UP000734854">
    <property type="component" value="Unassembled WGS sequence"/>
</dbReference>
<comment type="caution">
    <text evidence="2">The sequence shown here is derived from an EMBL/GenBank/DDBJ whole genome shotgun (WGS) entry which is preliminary data.</text>
</comment>
<dbReference type="OrthoDB" id="695806at2759"/>
<dbReference type="GO" id="GO:0009408">
    <property type="term" value="P:response to heat"/>
    <property type="evidence" value="ECO:0007669"/>
    <property type="project" value="InterPro"/>
</dbReference>
<feature type="region of interest" description="Disordered" evidence="1">
    <location>
        <begin position="80"/>
        <end position="114"/>
    </location>
</feature>
<sequence length="128" mass="13824">MDPHDHTTSKPDKPNTSQLVSSAKVMSEAAKSALHRRDIEEIDKAKVAGAAADLLGAASQYAKLEEKGLGKYVGQAQDYLHKYQPASDDGRGSTDQEEEQSSSSQAQNRSKGGFGKYLKLAQGFLKKL</sequence>
<feature type="compositionally biased region" description="Basic and acidic residues" evidence="1">
    <location>
        <begin position="1"/>
        <end position="13"/>
    </location>
</feature>
<evidence type="ECO:0000313" key="3">
    <source>
        <dbReference type="Proteomes" id="UP000734854"/>
    </source>
</evidence>
<evidence type="ECO:0000313" key="2">
    <source>
        <dbReference type="EMBL" id="KAG6533083.1"/>
    </source>
</evidence>
<dbReference type="PANTHER" id="PTHR35098:SF1">
    <property type="entry name" value="NODULIN-RELATED PROTEIN 2"/>
    <property type="match status" value="1"/>
</dbReference>
<dbReference type="AlphaFoldDB" id="A0A8J5M5F8"/>
<gene>
    <name evidence="2" type="ORF">ZIOFF_006944</name>
</gene>
<dbReference type="PANTHER" id="PTHR35098">
    <property type="entry name" value="EXPRESSED PROTEIN"/>
    <property type="match status" value="1"/>
</dbReference>
<accession>A0A8J5M5F8</accession>
<keyword evidence="3" id="KW-1185">Reference proteome</keyword>
<proteinExistence type="predicted"/>
<evidence type="ECO:0000256" key="1">
    <source>
        <dbReference type="SAM" id="MobiDB-lite"/>
    </source>
</evidence>
<dbReference type="InterPro" id="IPR040294">
    <property type="entry name" value="Nodulin-rel_1/2"/>
</dbReference>
<name>A0A8J5M5F8_ZINOF</name>
<dbReference type="GO" id="GO:0010115">
    <property type="term" value="P:regulation of abscisic acid biosynthetic process"/>
    <property type="evidence" value="ECO:0007669"/>
    <property type="project" value="InterPro"/>
</dbReference>
<evidence type="ECO:0008006" key="4">
    <source>
        <dbReference type="Google" id="ProtNLM"/>
    </source>
</evidence>
<dbReference type="EMBL" id="JACMSC010000002">
    <property type="protein sequence ID" value="KAG6533083.1"/>
    <property type="molecule type" value="Genomic_DNA"/>
</dbReference>